<keyword evidence="2 7" id="KW-0645">Protease</keyword>
<comment type="similarity">
    <text evidence="1">Belongs to the peptidase S1C family.</text>
</comment>
<dbReference type="InterPro" id="IPR001478">
    <property type="entry name" value="PDZ"/>
</dbReference>
<proteinExistence type="inferred from homology"/>
<evidence type="ECO:0000313" key="7">
    <source>
        <dbReference type="EMBL" id="QDT05151.1"/>
    </source>
</evidence>
<dbReference type="PROSITE" id="PS50106">
    <property type="entry name" value="PDZ"/>
    <property type="match status" value="1"/>
</dbReference>
<keyword evidence="3 7" id="KW-0378">Hydrolase</keyword>
<dbReference type="InterPro" id="IPR009003">
    <property type="entry name" value="Peptidase_S1_PA"/>
</dbReference>
<dbReference type="Gene3D" id="2.40.10.120">
    <property type="match status" value="1"/>
</dbReference>
<dbReference type="EMBL" id="CP036525">
    <property type="protein sequence ID" value="QDT05151.1"/>
    <property type="molecule type" value="Genomic_DNA"/>
</dbReference>
<feature type="domain" description="PDZ" evidence="6">
    <location>
        <begin position="261"/>
        <end position="357"/>
    </location>
</feature>
<dbReference type="GO" id="GO:0006508">
    <property type="term" value="P:proteolysis"/>
    <property type="evidence" value="ECO:0007669"/>
    <property type="project" value="UniProtKB-KW"/>
</dbReference>
<dbReference type="Proteomes" id="UP000318538">
    <property type="component" value="Chromosome"/>
</dbReference>
<protein>
    <submittedName>
        <fullName evidence="7">Periplasmic serine endoprotease DegP</fullName>
        <ecNumber evidence="7">3.4.21.107</ecNumber>
    </submittedName>
</protein>
<dbReference type="KEGG" id="rlc:K227x_35500"/>
<dbReference type="InterPro" id="IPR001940">
    <property type="entry name" value="Peptidase_S1C"/>
</dbReference>
<evidence type="ECO:0000259" key="6">
    <source>
        <dbReference type="PROSITE" id="PS50106"/>
    </source>
</evidence>
<dbReference type="GO" id="GO:0012501">
    <property type="term" value="P:programmed cell death"/>
    <property type="evidence" value="ECO:0007669"/>
    <property type="project" value="TreeGrafter"/>
</dbReference>
<feature type="region of interest" description="Disordered" evidence="4">
    <location>
        <begin position="80"/>
        <end position="102"/>
    </location>
</feature>
<dbReference type="PANTHER" id="PTHR22939">
    <property type="entry name" value="SERINE PROTEASE FAMILY S1C HTRA-RELATED"/>
    <property type="match status" value="1"/>
</dbReference>
<name>A0A517NDE3_9BACT</name>
<dbReference type="InterPro" id="IPR036034">
    <property type="entry name" value="PDZ_sf"/>
</dbReference>
<keyword evidence="8" id="KW-1185">Reference proteome</keyword>
<dbReference type="Gene3D" id="2.30.42.10">
    <property type="match status" value="2"/>
</dbReference>
<evidence type="ECO:0000256" key="2">
    <source>
        <dbReference type="ARBA" id="ARBA00022670"/>
    </source>
</evidence>
<evidence type="ECO:0000256" key="5">
    <source>
        <dbReference type="SAM" id="SignalP"/>
    </source>
</evidence>
<dbReference type="InterPro" id="IPR041489">
    <property type="entry name" value="PDZ_6"/>
</dbReference>
<evidence type="ECO:0000256" key="4">
    <source>
        <dbReference type="SAM" id="MobiDB-lite"/>
    </source>
</evidence>
<dbReference type="GO" id="GO:0004252">
    <property type="term" value="F:serine-type endopeptidase activity"/>
    <property type="evidence" value="ECO:0007669"/>
    <property type="project" value="InterPro"/>
</dbReference>
<feature type="signal peptide" evidence="5">
    <location>
        <begin position="1"/>
        <end position="23"/>
    </location>
</feature>
<evidence type="ECO:0000313" key="8">
    <source>
        <dbReference type="Proteomes" id="UP000318538"/>
    </source>
</evidence>
<dbReference type="Pfam" id="PF13365">
    <property type="entry name" value="Trypsin_2"/>
    <property type="match status" value="1"/>
</dbReference>
<accession>A0A517NDE3</accession>
<feature type="chain" id="PRO_5021837506" evidence="5">
    <location>
        <begin position="24"/>
        <end position="491"/>
    </location>
</feature>
<dbReference type="SMART" id="SM00228">
    <property type="entry name" value="PDZ"/>
    <property type="match status" value="2"/>
</dbReference>
<dbReference type="Pfam" id="PF17820">
    <property type="entry name" value="PDZ_6"/>
    <property type="match status" value="1"/>
</dbReference>
<dbReference type="SUPFAM" id="SSF50494">
    <property type="entry name" value="Trypsin-like serine proteases"/>
    <property type="match status" value="1"/>
</dbReference>
<reference evidence="7 8" key="1">
    <citation type="submission" date="2019-02" db="EMBL/GenBank/DDBJ databases">
        <title>Deep-cultivation of Planctomycetes and their phenomic and genomic characterization uncovers novel biology.</title>
        <authorList>
            <person name="Wiegand S."/>
            <person name="Jogler M."/>
            <person name="Boedeker C."/>
            <person name="Pinto D."/>
            <person name="Vollmers J."/>
            <person name="Rivas-Marin E."/>
            <person name="Kohn T."/>
            <person name="Peeters S.H."/>
            <person name="Heuer A."/>
            <person name="Rast P."/>
            <person name="Oberbeckmann S."/>
            <person name="Bunk B."/>
            <person name="Jeske O."/>
            <person name="Meyerdierks A."/>
            <person name="Storesund J.E."/>
            <person name="Kallscheuer N."/>
            <person name="Luecker S."/>
            <person name="Lage O.M."/>
            <person name="Pohl T."/>
            <person name="Merkel B.J."/>
            <person name="Hornburger P."/>
            <person name="Mueller R.-W."/>
            <person name="Bruemmer F."/>
            <person name="Labrenz M."/>
            <person name="Spormann A.M."/>
            <person name="Op den Camp H."/>
            <person name="Overmann J."/>
            <person name="Amann R."/>
            <person name="Jetten M.S.M."/>
            <person name="Mascher T."/>
            <person name="Medema M.H."/>
            <person name="Devos D.P."/>
            <person name="Kaster A.-K."/>
            <person name="Ovreas L."/>
            <person name="Rohde M."/>
            <person name="Galperin M.Y."/>
            <person name="Jogler C."/>
        </authorList>
    </citation>
    <scope>NUCLEOTIDE SEQUENCE [LARGE SCALE GENOMIC DNA]</scope>
    <source>
        <strain evidence="7 8">K22_7</strain>
    </source>
</reference>
<dbReference type="PANTHER" id="PTHR22939:SF129">
    <property type="entry name" value="SERINE PROTEASE HTRA2, MITOCHONDRIAL"/>
    <property type="match status" value="1"/>
</dbReference>
<keyword evidence="5" id="KW-0732">Signal</keyword>
<sequence precursor="true">MKFDCRAIVCGLFASMIATIAISAEPVSIESHADVASANDLSNLVRKVADQVSPGIVTVYALRGPRMTLPMRLREQAIHGHQSAPSTYRPTTSSPIDSPDDQGSGVVIDRDGWVLTCSHVVENASAVFVRTADGQKFHASEVVCDPVSDLAIIKLKDAADLQEVKLADSDSLGVGDWVISLASPYDLQRSVSAGIISSTQRWVPASPYPLIQNDACTNPGSSGGALLNLHGEVVGIIEGAVTTTGEFQGIGLATPINVVKDVTEQLRMNGYVERCRFGFETQPLTPDMAKLLEPSLPAGLYVKAVMPRSPASLAGLLEGDVITEFDGKVVTQSFDPDSINANAATVKSHAMKVLRDHEVIDLQILLKHTSHSSATPTIPQTPPTDSFEHYDSLNGLGLATLTPSMIRELDLPPDAHGPLITHVSYDSEAYREGIAAGMVIARINNQRIVNIGQYVEIIKELKPGKPLLFLLQSDQGSHLVMLETHRREGND</sequence>
<organism evidence="7 8">
    <name type="scientific">Rubripirellula lacrimiformis</name>
    <dbReference type="NCBI Taxonomy" id="1930273"/>
    <lineage>
        <taxon>Bacteria</taxon>
        <taxon>Pseudomonadati</taxon>
        <taxon>Planctomycetota</taxon>
        <taxon>Planctomycetia</taxon>
        <taxon>Pirellulales</taxon>
        <taxon>Pirellulaceae</taxon>
        <taxon>Rubripirellula</taxon>
    </lineage>
</organism>
<feature type="compositionally biased region" description="Polar residues" evidence="4">
    <location>
        <begin position="83"/>
        <end position="96"/>
    </location>
</feature>
<gene>
    <name evidence="7" type="primary">degP_3</name>
    <name evidence="7" type="ORF">K227x_35500</name>
</gene>
<dbReference type="SUPFAM" id="SSF50156">
    <property type="entry name" value="PDZ domain-like"/>
    <property type="match status" value="2"/>
</dbReference>
<dbReference type="PRINTS" id="PR00834">
    <property type="entry name" value="PROTEASES2C"/>
</dbReference>
<dbReference type="EC" id="3.4.21.107" evidence="7"/>
<evidence type="ECO:0000256" key="1">
    <source>
        <dbReference type="ARBA" id="ARBA00010541"/>
    </source>
</evidence>
<evidence type="ECO:0000256" key="3">
    <source>
        <dbReference type="ARBA" id="ARBA00022801"/>
    </source>
</evidence>
<dbReference type="AlphaFoldDB" id="A0A517NDE3"/>